<dbReference type="GO" id="GO:0005737">
    <property type="term" value="C:cytoplasm"/>
    <property type="evidence" value="ECO:0007669"/>
    <property type="project" value="UniProtKB-SubCell"/>
</dbReference>
<sequence>MTQIILASSSETRKALLNRLHLDYLAISPDIDESAKPHETAEQLAQRLSYEKALKIANHHPDAIVIGSDQVAYLTESPQQFIGKPYTEQGAIAQLQQQSGKVLHFATGLSVQCINQQFEHTCVVPFQAKFRELSNNEIQRYVSLDQPLHCAGSFKGESLGISLFEWLKGDDYTALMGLPMIQLCSILRKLDIQIP</sequence>
<dbReference type="PANTHER" id="PTHR43213">
    <property type="entry name" value="BIFUNCTIONAL DTTP/UTP PYROPHOSPHATASE/METHYLTRANSFERASE PROTEIN-RELATED"/>
    <property type="match status" value="1"/>
</dbReference>
<name>A0A9X1WVN8_9GAMM</name>
<dbReference type="EC" id="3.6.1.9" evidence="5"/>
<keyword evidence="4 5" id="KW-0546">Nucleotide metabolism</keyword>
<dbReference type="NCBIfam" id="TIGR00172">
    <property type="entry name" value="maf"/>
    <property type="match status" value="1"/>
</dbReference>
<evidence type="ECO:0000256" key="4">
    <source>
        <dbReference type="ARBA" id="ARBA00023080"/>
    </source>
</evidence>
<organism evidence="6 7">
    <name type="scientific">Acinetobacter sedimenti</name>
    <dbReference type="NCBI Taxonomy" id="2919922"/>
    <lineage>
        <taxon>Bacteria</taxon>
        <taxon>Pseudomonadati</taxon>
        <taxon>Pseudomonadota</taxon>
        <taxon>Gammaproteobacteria</taxon>
        <taxon>Moraxellales</taxon>
        <taxon>Moraxellaceae</taxon>
        <taxon>Acinetobacter</taxon>
    </lineage>
</organism>
<dbReference type="Pfam" id="PF02545">
    <property type="entry name" value="Maf"/>
    <property type="match status" value="1"/>
</dbReference>
<comment type="catalytic activity">
    <reaction evidence="5">
        <text>a 2'-deoxyribonucleoside 5'-triphosphate + H2O = a 2'-deoxyribonucleoside 5'-phosphate + diphosphate + H(+)</text>
        <dbReference type="Rhea" id="RHEA:44644"/>
        <dbReference type="ChEBI" id="CHEBI:15377"/>
        <dbReference type="ChEBI" id="CHEBI:15378"/>
        <dbReference type="ChEBI" id="CHEBI:33019"/>
        <dbReference type="ChEBI" id="CHEBI:61560"/>
        <dbReference type="ChEBI" id="CHEBI:65317"/>
        <dbReference type="EC" id="3.6.1.9"/>
    </reaction>
</comment>
<keyword evidence="3 5" id="KW-0378">Hydrolase</keyword>
<comment type="caution">
    <text evidence="5">Lacks conserved residue(s) required for the propagation of feature annotation.</text>
</comment>
<accession>A0A9X1WVN8</accession>
<evidence type="ECO:0000256" key="5">
    <source>
        <dbReference type="HAMAP-Rule" id="MF_00528"/>
    </source>
</evidence>
<dbReference type="GO" id="GO:0047429">
    <property type="term" value="F:nucleoside triphosphate diphosphatase activity"/>
    <property type="evidence" value="ECO:0007669"/>
    <property type="project" value="UniProtKB-EC"/>
</dbReference>
<comment type="subcellular location">
    <subcellularLocation>
        <location evidence="1 5">Cytoplasm</location>
    </subcellularLocation>
</comment>
<dbReference type="CDD" id="cd00555">
    <property type="entry name" value="Maf"/>
    <property type="match status" value="1"/>
</dbReference>
<dbReference type="InterPro" id="IPR003697">
    <property type="entry name" value="Maf-like"/>
</dbReference>
<dbReference type="HAMAP" id="MF_00528">
    <property type="entry name" value="Maf"/>
    <property type="match status" value="1"/>
</dbReference>
<gene>
    <name evidence="6" type="ORF">MKI79_03030</name>
</gene>
<dbReference type="Gene3D" id="3.90.950.10">
    <property type="match status" value="1"/>
</dbReference>
<keyword evidence="7" id="KW-1185">Reference proteome</keyword>
<comment type="caution">
    <text evidence="6">The sequence shown here is derived from an EMBL/GenBank/DDBJ whole genome shotgun (WGS) entry which is preliminary data.</text>
</comment>
<protein>
    <recommendedName>
        <fullName evidence="5">Nucleoside triphosphate pyrophosphatase</fullName>
        <ecNumber evidence="5">3.6.1.9</ecNumber>
    </recommendedName>
    <alternativeName>
        <fullName evidence="5">Nucleotide pyrophosphatase</fullName>
        <shortName evidence="5">Nucleotide PPase</shortName>
    </alternativeName>
</protein>
<evidence type="ECO:0000313" key="6">
    <source>
        <dbReference type="EMBL" id="MCJ8145891.1"/>
    </source>
</evidence>
<comment type="cofactor">
    <cofactor evidence="5">
        <name>a divalent metal cation</name>
        <dbReference type="ChEBI" id="CHEBI:60240"/>
    </cofactor>
</comment>
<dbReference type="SUPFAM" id="SSF52972">
    <property type="entry name" value="ITPase-like"/>
    <property type="match status" value="1"/>
</dbReference>
<evidence type="ECO:0000256" key="1">
    <source>
        <dbReference type="ARBA" id="ARBA00004496"/>
    </source>
</evidence>
<dbReference type="PANTHER" id="PTHR43213:SF10">
    <property type="entry name" value="7-METHYL-GTP PYROPHOSPHATASE"/>
    <property type="match status" value="1"/>
</dbReference>
<feature type="active site" description="Proton acceptor" evidence="5">
    <location>
        <position position="69"/>
    </location>
</feature>
<comment type="similarity">
    <text evidence="5">Belongs to the Maf family.</text>
</comment>
<reference evidence="6" key="1">
    <citation type="submission" date="2022-02" db="EMBL/GenBank/DDBJ databases">
        <title>Acinetobacter A3.8 sp. nov., isolated from Sediment (Zhairuo Island).</title>
        <authorList>
            <person name="Zheng K."/>
        </authorList>
    </citation>
    <scope>NUCLEOTIDE SEQUENCE</scope>
    <source>
        <strain evidence="6">A3.8</strain>
    </source>
</reference>
<evidence type="ECO:0000256" key="2">
    <source>
        <dbReference type="ARBA" id="ARBA00022490"/>
    </source>
</evidence>
<evidence type="ECO:0000313" key="7">
    <source>
        <dbReference type="Proteomes" id="UP001139701"/>
    </source>
</evidence>
<comment type="function">
    <text evidence="5">Nucleoside triphosphate pyrophosphatase. May have a dual role in cell division arrest and in preventing the incorporation of modified nucleotides into cellular nucleic acids.</text>
</comment>
<dbReference type="GO" id="GO:0009117">
    <property type="term" value="P:nucleotide metabolic process"/>
    <property type="evidence" value="ECO:0007669"/>
    <property type="project" value="UniProtKB-KW"/>
</dbReference>
<dbReference type="AlphaFoldDB" id="A0A9X1WVN8"/>
<evidence type="ECO:0000256" key="3">
    <source>
        <dbReference type="ARBA" id="ARBA00022801"/>
    </source>
</evidence>
<proteinExistence type="inferred from homology"/>
<dbReference type="Proteomes" id="UP001139701">
    <property type="component" value="Unassembled WGS sequence"/>
</dbReference>
<dbReference type="RefSeq" id="WP_241570597.1">
    <property type="nucleotide sequence ID" value="NZ_JAKUML010000004.1"/>
</dbReference>
<dbReference type="PIRSF" id="PIRSF006305">
    <property type="entry name" value="Maf"/>
    <property type="match status" value="1"/>
</dbReference>
<dbReference type="InterPro" id="IPR029001">
    <property type="entry name" value="ITPase-like_fam"/>
</dbReference>
<keyword evidence="2 5" id="KW-0963">Cytoplasm</keyword>
<comment type="catalytic activity">
    <reaction evidence="5">
        <text>a ribonucleoside 5'-triphosphate + H2O = a ribonucleoside 5'-phosphate + diphosphate + H(+)</text>
        <dbReference type="Rhea" id="RHEA:23996"/>
        <dbReference type="ChEBI" id="CHEBI:15377"/>
        <dbReference type="ChEBI" id="CHEBI:15378"/>
        <dbReference type="ChEBI" id="CHEBI:33019"/>
        <dbReference type="ChEBI" id="CHEBI:58043"/>
        <dbReference type="ChEBI" id="CHEBI:61557"/>
        <dbReference type="EC" id="3.6.1.9"/>
    </reaction>
</comment>
<dbReference type="EMBL" id="JAKUML010000004">
    <property type="protein sequence ID" value="MCJ8145891.1"/>
    <property type="molecule type" value="Genomic_DNA"/>
</dbReference>